<comment type="similarity">
    <text evidence="1">Belongs to the Nth/MutY family.</text>
</comment>
<dbReference type="EMBL" id="JANBQB010000860">
    <property type="protein sequence ID" value="KAJ1973263.1"/>
    <property type="molecule type" value="Genomic_DNA"/>
</dbReference>
<evidence type="ECO:0000256" key="4">
    <source>
        <dbReference type="ARBA" id="ARBA00023204"/>
    </source>
</evidence>
<name>A0A9W8B466_9FUNG</name>
<dbReference type="GO" id="GO:0003677">
    <property type="term" value="F:DNA binding"/>
    <property type="evidence" value="ECO:0007669"/>
    <property type="project" value="InterPro"/>
</dbReference>
<dbReference type="Gene3D" id="1.10.340.30">
    <property type="entry name" value="Hypothetical protein, domain 2"/>
    <property type="match status" value="1"/>
</dbReference>
<dbReference type="InterPro" id="IPR011257">
    <property type="entry name" value="DNA_glycosylase"/>
</dbReference>
<keyword evidence="6" id="KW-0326">Glycosidase</keyword>
<evidence type="ECO:0000256" key="6">
    <source>
        <dbReference type="ARBA" id="ARBA00023295"/>
    </source>
</evidence>
<evidence type="ECO:0000313" key="8">
    <source>
        <dbReference type="EMBL" id="KAJ1973263.1"/>
    </source>
</evidence>
<gene>
    <name evidence="8" type="primary">NTH1_2</name>
    <name evidence="8" type="ORF">H4R34_005138</name>
</gene>
<evidence type="ECO:0000256" key="2">
    <source>
        <dbReference type="ARBA" id="ARBA00022763"/>
    </source>
</evidence>
<protein>
    <submittedName>
        <fullName evidence="8">Alpha,alpha-trehalase nth1</fullName>
        <ecNumber evidence="8">4.2.99.18</ecNumber>
    </submittedName>
</protein>
<reference evidence="8" key="1">
    <citation type="submission" date="2022-07" db="EMBL/GenBank/DDBJ databases">
        <title>Phylogenomic reconstructions and comparative analyses of Kickxellomycotina fungi.</title>
        <authorList>
            <person name="Reynolds N.K."/>
            <person name="Stajich J.E."/>
            <person name="Barry K."/>
            <person name="Grigoriev I.V."/>
            <person name="Crous P."/>
            <person name="Smith M.E."/>
        </authorList>
    </citation>
    <scope>NUCLEOTIDE SEQUENCE</scope>
    <source>
        <strain evidence="8">RSA 567</strain>
    </source>
</reference>
<dbReference type="PANTHER" id="PTHR43286:SF1">
    <property type="entry name" value="ENDONUCLEASE III-LIKE PROTEIN 1"/>
    <property type="match status" value="1"/>
</dbReference>
<accession>A0A9W8B466</accession>
<dbReference type="GO" id="GO:0006285">
    <property type="term" value="P:base-excision repair, AP site formation"/>
    <property type="evidence" value="ECO:0007669"/>
    <property type="project" value="UniProtKB-ARBA"/>
</dbReference>
<keyword evidence="5 8" id="KW-0456">Lyase</keyword>
<dbReference type="Pfam" id="PF00633">
    <property type="entry name" value="HHH"/>
    <property type="match status" value="1"/>
</dbReference>
<dbReference type="OrthoDB" id="2099276at2759"/>
<evidence type="ECO:0000256" key="1">
    <source>
        <dbReference type="ARBA" id="ARBA00008343"/>
    </source>
</evidence>
<keyword evidence="4" id="KW-0234">DNA repair</keyword>
<dbReference type="Proteomes" id="UP001151582">
    <property type="component" value="Unassembled WGS sequence"/>
</dbReference>
<dbReference type="Gene3D" id="1.10.1670.10">
    <property type="entry name" value="Helix-hairpin-Helix base-excision DNA repair enzymes (C-terminal)"/>
    <property type="match status" value="1"/>
</dbReference>
<keyword evidence="3" id="KW-0378">Hydrolase</keyword>
<evidence type="ECO:0000256" key="5">
    <source>
        <dbReference type="ARBA" id="ARBA00023239"/>
    </source>
</evidence>
<dbReference type="PANTHER" id="PTHR43286">
    <property type="entry name" value="ENDONUCLEASE III-LIKE PROTEIN 1"/>
    <property type="match status" value="1"/>
</dbReference>
<evidence type="ECO:0000256" key="3">
    <source>
        <dbReference type="ARBA" id="ARBA00022801"/>
    </source>
</evidence>
<dbReference type="CDD" id="cd00056">
    <property type="entry name" value="ENDO3c"/>
    <property type="match status" value="1"/>
</dbReference>
<organism evidence="8 9">
    <name type="scientific">Dimargaris verticillata</name>
    <dbReference type="NCBI Taxonomy" id="2761393"/>
    <lineage>
        <taxon>Eukaryota</taxon>
        <taxon>Fungi</taxon>
        <taxon>Fungi incertae sedis</taxon>
        <taxon>Zoopagomycota</taxon>
        <taxon>Kickxellomycotina</taxon>
        <taxon>Dimargaritomycetes</taxon>
        <taxon>Dimargaritales</taxon>
        <taxon>Dimargaritaceae</taxon>
        <taxon>Dimargaris</taxon>
    </lineage>
</organism>
<dbReference type="GO" id="GO:0006289">
    <property type="term" value="P:nucleotide-excision repair"/>
    <property type="evidence" value="ECO:0007669"/>
    <property type="project" value="TreeGrafter"/>
</dbReference>
<dbReference type="GO" id="GO:0000703">
    <property type="term" value="F:oxidized pyrimidine nucleobase lesion DNA N-glycosylase activity"/>
    <property type="evidence" value="ECO:0007669"/>
    <property type="project" value="TreeGrafter"/>
</dbReference>
<dbReference type="EC" id="4.2.99.18" evidence="8"/>
<dbReference type="InterPro" id="IPR000445">
    <property type="entry name" value="HhH_motif"/>
</dbReference>
<dbReference type="SMART" id="SM00478">
    <property type="entry name" value="ENDO3c"/>
    <property type="match status" value="1"/>
</dbReference>
<comment type="caution">
    <text evidence="8">The sequence shown here is derived from an EMBL/GenBank/DDBJ whole genome shotgun (WGS) entry which is preliminary data.</text>
</comment>
<feature type="domain" description="HhH-GPD" evidence="7">
    <location>
        <begin position="1"/>
        <end position="104"/>
    </location>
</feature>
<dbReference type="SUPFAM" id="SSF48150">
    <property type="entry name" value="DNA-glycosylase"/>
    <property type="match status" value="1"/>
</dbReference>
<evidence type="ECO:0000313" key="9">
    <source>
        <dbReference type="Proteomes" id="UP001151582"/>
    </source>
</evidence>
<keyword evidence="9" id="KW-1185">Reference proteome</keyword>
<dbReference type="GO" id="GO:0005634">
    <property type="term" value="C:nucleus"/>
    <property type="evidence" value="ECO:0007669"/>
    <property type="project" value="TreeGrafter"/>
</dbReference>
<dbReference type="GO" id="GO:0140078">
    <property type="term" value="F:class I DNA-(apurinic or apyrimidinic site) endonuclease activity"/>
    <property type="evidence" value="ECO:0007669"/>
    <property type="project" value="UniProtKB-EC"/>
</dbReference>
<proteinExistence type="inferred from homology"/>
<evidence type="ECO:0000259" key="7">
    <source>
        <dbReference type="SMART" id="SM00478"/>
    </source>
</evidence>
<dbReference type="Pfam" id="PF00730">
    <property type="entry name" value="HhH-GPD"/>
    <property type="match status" value="1"/>
</dbReference>
<dbReference type="InterPro" id="IPR003265">
    <property type="entry name" value="HhH-GPD_domain"/>
</dbReference>
<keyword evidence="2" id="KW-0227">DNA damage</keyword>
<dbReference type="InterPro" id="IPR023170">
    <property type="entry name" value="HhH_base_excis_C"/>
</dbReference>
<dbReference type="AlphaFoldDB" id="A0A9W8B466"/>
<sequence>MLTTSVETIDDCICKVGFHKKKAMYIKQVAQICRDQYHDDIPRTIDSLVALPGVGPKMAYLTMNCAWKESTGIGVDVHVNRISHRLGWANAKATTPELTRLNSTHS</sequence>